<name>A0A0A9BGS2_ARUDO</name>
<reference evidence="2" key="1">
    <citation type="submission" date="2014-09" db="EMBL/GenBank/DDBJ databases">
        <authorList>
            <person name="Magalhaes I.L.F."/>
            <person name="Oliveira U."/>
            <person name="Santos F.R."/>
            <person name="Vidigal T.H.D.A."/>
            <person name="Brescovit A.D."/>
            <person name="Santos A.J."/>
        </authorList>
    </citation>
    <scope>NUCLEOTIDE SEQUENCE</scope>
    <source>
        <tissue evidence="2">Shoot tissue taken approximately 20 cm above the soil surface</tissue>
    </source>
</reference>
<accession>A0A0A9BGS2</accession>
<keyword evidence="1" id="KW-0472">Membrane</keyword>
<dbReference type="AlphaFoldDB" id="A0A0A9BGS2"/>
<evidence type="ECO:0000313" key="2">
    <source>
        <dbReference type="EMBL" id="JAD63129.1"/>
    </source>
</evidence>
<keyword evidence="1" id="KW-1133">Transmembrane helix</keyword>
<sequence length="58" mass="6642">MPDSSATDPFFSHPSLSVNFSYRLRTTLQIATAIMHLLCVCIGKHHMFFTNKIEFLPQ</sequence>
<evidence type="ECO:0000256" key="1">
    <source>
        <dbReference type="SAM" id="Phobius"/>
    </source>
</evidence>
<proteinExistence type="predicted"/>
<keyword evidence="1" id="KW-0812">Transmembrane</keyword>
<reference evidence="2" key="2">
    <citation type="journal article" date="2015" name="Data Brief">
        <title>Shoot transcriptome of the giant reed, Arundo donax.</title>
        <authorList>
            <person name="Barrero R.A."/>
            <person name="Guerrero F.D."/>
            <person name="Moolhuijzen P."/>
            <person name="Goolsby J.A."/>
            <person name="Tidwell J."/>
            <person name="Bellgard S.E."/>
            <person name="Bellgard M.I."/>
        </authorList>
    </citation>
    <scope>NUCLEOTIDE SEQUENCE</scope>
    <source>
        <tissue evidence="2">Shoot tissue taken approximately 20 cm above the soil surface</tissue>
    </source>
</reference>
<feature type="transmembrane region" description="Helical" evidence="1">
    <location>
        <begin position="20"/>
        <end position="43"/>
    </location>
</feature>
<organism evidence="2">
    <name type="scientific">Arundo donax</name>
    <name type="common">Giant reed</name>
    <name type="synonym">Donax arundinaceus</name>
    <dbReference type="NCBI Taxonomy" id="35708"/>
    <lineage>
        <taxon>Eukaryota</taxon>
        <taxon>Viridiplantae</taxon>
        <taxon>Streptophyta</taxon>
        <taxon>Embryophyta</taxon>
        <taxon>Tracheophyta</taxon>
        <taxon>Spermatophyta</taxon>
        <taxon>Magnoliopsida</taxon>
        <taxon>Liliopsida</taxon>
        <taxon>Poales</taxon>
        <taxon>Poaceae</taxon>
        <taxon>PACMAD clade</taxon>
        <taxon>Arundinoideae</taxon>
        <taxon>Arundineae</taxon>
        <taxon>Arundo</taxon>
    </lineage>
</organism>
<dbReference type="EMBL" id="GBRH01234766">
    <property type="protein sequence ID" value="JAD63129.1"/>
    <property type="molecule type" value="Transcribed_RNA"/>
</dbReference>
<protein>
    <submittedName>
        <fullName evidence="2">Uncharacterized protein</fullName>
    </submittedName>
</protein>